<protein>
    <submittedName>
        <fullName evidence="2">Uncharacterized protein</fullName>
    </submittedName>
</protein>
<organism evidence="2">
    <name type="scientific">Tanacetum cinerariifolium</name>
    <name type="common">Dalmatian daisy</name>
    <name type="synonym">Chrysanthemum cinerariifolium</name>
    <dbReference type="NCBI Taxonomy" id="118510"/>
    <lineage>
        <taxon>Eukaryota</taxon>
        <taxon>Viridiplantae</taxon>
        <taxon>Streptophyta</taxon>
        <taxon>Embryophyta</taxon>
        <taxon>Tracheophyta</taxon>
        <taxon>Spermatophyta</taxon>
        <taxon>Magnoliopsida</taxon>
        <taxon>eudicotyledons</taxon>
        <taxon>Gunneridae</taxon>
        <taxon>Pentapetalae</taxon>
        <taxon>asterids</taxon>
        <taxon>campanulids</taxon>
        <taxon>Asterales</taxon>
        <taxon>Asteraceae</taxon>
        <taxon>Asteroideae</taxon>
        <taxon>Anthemideae</taxon>
        <taxon>Anthemidinae</taxon>
        <taxon>Tanacetum</taxon>
    </lineage>
</organism>
<accession>A0A6L2MIB8</accession>
<dbReference type="EMBL" id="BKCJ010006403">
    <property type="protein sequence ID" value="GEU71965.1"/>
    <property type="molecule type" value="Genomic_DNA"/>
</dbReference>
<reference evidence="2" key="1">
    <citation type="journal article" date="2019" name="Sci. Rep.">
        <title>Draft genome of Tanacetum cinerariifolium, the natural source of mosquito coil.</title>
        <authorList>
            <person name="Yamashiro T."/>
            <person name="Shiraishi A."/>
            <person name="Satake H."/>
            <person name="Nakayama K."/>
        </authorList>
    </citation>
    <scope>NUCLEOTIDE SEQUENCE</scope>
</reference>
<evidence type="ECO:0000256" key="1">
    <source>
        <dbReference type="SAM" id="MobiDB-lite"/>
    </source>
</evidence>
<feature type="region of interest" description="Disordered" evidence="1">
    <location>
        <begin position="241"/>
        <end position="302"/>
    </location>
</feature>
<gene>
    <name evidence="2" type="ORF">Tci_043943</name>
</gene>
<evidence type="ECO:0000313" key="2">
    <source>
        <dbReference type="EMBL" id="GEU71965.1"/>
    </source>
</evidence>
<feature type="compositionally biased region" description="Acidic residues" evidence="1">
    <location>
        <begin position="337"/>
        <end position="350"/>
    </location>
</feature>
<feature type="compositionally biased region" description="Acidic residues" evidence="1">
    <location>
        <begin position="364"/>
        <end position="387"/>
    </location>
</feature>
<name>A0A6L2MIB8_TANCI</name>
<feature type="compositionally biased region" description="Basic and acidic residues" evidence="1">
    <location>
        <begin position="569"/>
        <end position="581"/>
    </location>
</feature>
<feature type="region of interest" description="Disordered" evidence="1">
    <location>
        <begin position="553"/>
        <end position="634"/>
    </location>
</feature>
<feature type="compositionally biased region" description="Low complexity" evidence="1">
    <location>
        <begin position="590"/>
        <end position="604"/>
    </location>
</feature>
<feature type="region of interest" description="Disordered" evidence="1">
    <location>
        <begin position="314"/>
        <end position="414"/>
    </location>
</feature>
<feature type="compositionally biased region" description="Basic and acidic residues" evidence="1">
    <location>
        <begin position="351"/>
        <end position="363"/>
    </location>
</feature>
<comment type="caution">
    <text evidence="2">The sequence shown here is derived from an EMBL/GenBank/DDBJ whole genome shotgun (WGS) entry which is preliminary data.</text>
</comment>
<sequence length="1393" mass="158551">MATTIEQQVALDEVIVPSTQRLRIGRRNFKLPSDIQSKESTLQVVYDVLRSCPFFKAFLVTADVPGIYMQEFWATAYVYQHSIRFKLDNKKHIVNMETFREMLHICPRIPGQSFNELPFEEEILEFLRFLGYSAQIKTLTDEDFMYQVKHKNQKKSNEMYYPIFTKVIIHHFMSKDLSIPRRKKVNWHYVKDDILFSTIKVVSRHQNTQQYGVVLPIKLTNEEIRNTKAYKEYYACATREAAPKPKASARRKRSGSDTSITPPTAITTLTTTDAVTPRLTAATKGKQPAKAKSPSDPSELARTEAQQLKIVLRRSRQETHISQHGGSGINEGTGSSDDGEEDDDDDDEEEIAKTDEQDDAERGGDDDEETKSDEESDGDETREEESFDPIPRTPKDSEDDGNGDEDQGLRINIEDSDVTLTLVNPDGQQDSSSVSSQFVTSMLNPTSDVGMESIFATASSPVAPLQTSIPIMAQSTIATITTISHAPIPPTPIPTVLSEMELKKTLIEKMEGNKSIQRSDEQRNLYKALVEAYEADKIILDTYRERVILKRRRDDDDDQGEGPFTGSDRGSEGQREGKEPESASALLEPATSSAGRSTTGSKSRQASASESAFVEEPVQATSQIEEPSHPVFETDRDWNKTLPAAQGSTQIWISELAKQADSRSSFNELLDTPLDFFNFIMNRLRVDTLTPKHLAGPIYELMKGSCQQYPHNLLQPLPLIPDNRDKDKHALWGVSHWGRKRQQFYGFAVNRESALDVYSKRRIIAVTDLKIDVYKEYRHPVTCGRSSTGSQKLPEEAQPYQARHVPIRSEAMKSVNCLFKPKRIHLSKQGQEKQKRLNLTKPDTYRSDLKRCEAYTAYSNPRGFIYQNKDKKNRLMRIYELYKFSDGTLNDIRNALDDHLKGIRMQYLPTTIWRKRDKDRAATMIQAVDKMLKTRRIMRSLERSILTDLQGTLKGKWRYLIPAKPLIHNHVLIPNYQDFKIQDFRYSNGFKCFQAIKIGRTLWFEGGLRPLSVHRLASKGGQLGFLKSFQLLPGKSRAVCVPQITVGFVSSLSRLRPDAITRWITSASRYAYDAVFTRYVAMLDELCLGDGRLLFGHFKIPCVCFNDGLVLLMADEDVMKLLECVPMFREVDAYVEEDVSVVEQHMIEVRKTCGEFTKKMSTPLGECTNGVNVCFGDSDDDEFPYMSTKRMKEEMKRRISNQFALRDLLAETDLEFGNKSTKMKEKLSQENPSLDEIFDGFNSSLDNVITTLSQDDMDMPRGMVAPDMDDDASISGLEADEVELELEDAVADVDLFVDLDQTYEEDFHSHLDEANVVELELEDEMVVVKIFAHLHEACEEDVDLHLDEALVLEKQFPIGRPKKRKRIQHDETDSGYAPTGYPIKRVKLDKDER</sequence>
<feature type="region of interest" description="Disordered" evidence="1">
    <location>
        <begin position="1361"/>
        <end position="1381"/>
    </location>
</feature>
<feature type="compositionally biased region" description="Acidic residues" evidence="1">
    <location>
        <begin position="397"/>
        <end position="406"/>
    </location>
</feature>
<feature type="compositionally biased region" description="Low complexity" evidence="1">
    <location>
        <begin position="256"/>
        <end position="280"/>
    </location>
</feature>
<proteinExistence type="predicted"/>